<organism evidence="2 3">
    <name type="scientific">Mycobacteroides salmoniphilum</name>
    <dbReference type="NCBI Taxonomy" id="404941"/>
    <lineage>
        <taxon>Bacteria</taxon>
        <taxon>Bacillati</taxon>
        <taxon>Actinomycetota</taxon>
        <taxon>Actinomycetes</taxon>
        <taxon>Mycobacteriales</taxon>
        <taxon>Mycobacteriaceae</taxon>
        <taxon>Mycobacteroides</taxon>
    </lineage>
</organism>
<evidence type="ECO:0000313" key="3">
    <source>
        <dbReference type="Proteomes" id="UP000294604"/>
    </source>
</evidence>
<dbReference type="Proteomes" id="UP000294604">
    <property type="component" value="Unassembled WGS sequence"/>
</dbReference>
<reference evidence="2 3" key="1">
    <citation type="journal article" date="2019" name="Sci. Rep.">
        <title>Extended insight into the Mycobacterium chelonae-abscessus complex through whole genome sequencing of Mycobacterium salmoniphilum outbreak and Mycobacterium salmoniphilum-like strains.</title>
        <authorList>
            <person name="Behra P.R.K."/>
            <person name="Das S."/>
            <person name="Pettersson B.M.F."/>
            <person name="Shirreff L."/>
            <person name="DuCote T."/>
            <person name="Jacobsson K.G."/>
            <person name="Ennis D.G."/>
            <person name="Kirsebom L.A."/>
        </authorList>
    </citation>
    <scope>NUCLEOTIDE SEQUENCE [LARGE SCALE GENOMIC DNA]</scope>
    <source>
        <strain evidence="2 3">CCUG 60884</strain>
    </source>
</reference>
<gene>
    <name evidence="2" type="ORF">CCUG60884_00205</name>
</gene>
<evidence type="ECO:0000313" key="2">
    <source>
        <dbReference type="EMBL" id="TEA09215.1"/>
    </source>
</evidence>
<proteinExistence type="predicted"/>
<name>A0A4R8T006_9MYCO</name>
<dbReference type="RefSeq" id="WP_134080895.1">
    <property type="nucleotide sequence ID" value="NZ_PECL01000002.1"/>
</dbReference>
<feature type="compositionally biased region" description="Polar residues" evidence="1">
    <location>
        <begin position="1"/>
        <end position="14"/>
    </location>
</feature>
<dbReference type="EMBL" id="PECL01000002">
    <property type="protein sequence ID" value="TEA09215.1"/>
    <property type="molecule type" value="Genomic_DNA"/>
</dbReference>
<dbReference type="AlphaFoldDB" id="A0A4R8T006"/>
<feature type="region of interest" description="Disordered" evidence="1">
    <location>
        <begin position="1"/>
        <end position="20"/>
    </location>
</feature>
<sequence length="98" mass="10569">MNTSTTHQFDQTKVTGGPANSLPIGWLIVRPDGYPDSWYPRGPKQADTFQCPDSDSALAAFEPDASEREAKIADGWAVLLALPTALYPAVAHVQRISA</sequence>
<protein>
    <submittedName>
        <fullName evidence="2">Uncharacterized protein</fullName>
    </submittedName>
</protein>
<evidence type="ECO:0000256" key="1">
    <source>
        <dbReference type="SAM" id="MobiDB-lite"/>
    </source>
</evidence>
<comment type="caution">
    <text evidence="2">The sequence shown here is derived from an EMBL/GenBank/DDBJ whole genome shotgun (WGS) entry which is preliminary data.</text>
</comment>
<accession>A0A4R8T006</accession>